<reference evidence="1 2" key="1">
    <citation type="journal article" date="2014" name="Int. J. Syst. Evol. Microbiol.">
        <title>Complete genome sequence of Corynebacterium casei LMG S-19264T (=DSM 44701T), isolated from a smear-ripened cheese.</title>
        <authorList>
            <consortium name="US DOE Joint Genome Institute (JGI-PGF)"/>
            <person name="Walter F."/>
            <person name="Albersmeier A."/>
            <person name="Kalinowski J."/>
            <person name="Ruckert C."/>
        </authorList>
    </citation>
    <scope>NUCLEOTIDE SEQUENCE [LARGE SCALE GENOMIC DNA]</scope>
    <source>
        <strain evidence="1 2">CGMCC 1.12976</strain>
    </source>
</reference>
<protein>
    <submittedName>
        <fullName evidence="1">Uncharacterized protein</fullName>
    </submittedName>
</protein>
<proteinExistence type="predicted"/>
<name>A0A917B268_9MICO</name>
<dbReference type="EMBL" id="BMGP01000001">
    <property type="protein sequence ID" value="GGF15032.1"/>
    <property type="molecule type" value="Genomic_DNA"/>
</dbReference>
<accession>A0A917B268</accession>
<dbReference type="Proteomes" id="UP000598775">
    <property type="component" value="Unassembled WGS sequence"/>
</dbReference>
<sequence length="84" mass="9487">MSPIVFAESSFKHSISESDQRYAISNPVVVQLVESDVVLIIGHPHDQTERWLEILVRALPNGDKKVFHAMELGSKFRPFLGGRQ</sequence>
<gene>
    <name evidence="1" type="ORF">GCM10011399_06180</name>
</gene>
<evidence type="ECO:0000313" key="1">
    <source>
        <dbReference type="EMBL" id="GGF15032.1"/>
    </source>
</evidence>
<dbReference type="AlphaFoldDB" id="A0A917B268"/>
<evidence type="ECO:0000313" key="2">
    <source>
        <dbReference type="Proteomes" id="UP000598775"/>
    </source>
</evidence>
<comment type="caution">
    <text evidence="1">The sequence shown here is derived from an EMBL/GenBank/DDBJ whole genome shotgun (WGS) entry which is preliminary data.</text>
</comment>
<organism evidence="1 2">
    <name type="scientific">Subtercola lobariae</name>
    <dbReference type="NCBI Taxonomy" id="1588641"/>
    <lineage>
        <taxon>Bacteria</taxon>
        <taxon>Bacillati</taxon>
        <taxon>Actinomycetota</taxon>
        <taxon>Actinomycetes</taxon>
        <taxon>Micrococcales</taxon>
        <taxon>Microbacteriaceae</taxon>
        <taxon>Subtercola</taxon>
    </lineage>
</organism>
<dbReference type="RefSeq" id="WP_188673463.1">
    <property type="nucleotide sequence ID" value="NZ_BMGP01000001.1"/>
</dbReference>
<keyword evidence="2" id="KW-1185">Reference proteome</keyword>